<keyword evidence="1" id="KW-1133">Transmembrane helix</keyword>
<proteinExistence type="predicted"/>
<keyword evidence="3" id="KW-1185">Reference proteome</keyword>
<dbReference type="PATRIC" id="fig|476652.3.peg.4614"/>
<keyword evidence="1" id="KW-0472">Membrane</keyword>
<evidence type="ECO:0000256" key="1">
    <source>
        <dbReference type="SAM" id="Phobius"/>
    </source>
</evidence>
<dbReference type="EMBL" id="LDZY01000028">
    <property type="protein sequence ID" value="KLU63743.1"/>
    <property type="molecule type" value="Genomic_DNA"/>
</dbReference>
<organism evidence="2 3">
    <name type="scientific">Desulfosporosinus acididurans</name>
    <dbReference type="NCBI Taxonomy" id="476652"/>
    <lineage>
        <taxon>Bacteria</taxon>
        <taxon>Bacillati</taxon>
        <taxon>Bacillota</taxon>
        <taxon>Clostridia</taxon>
        <taxon>Eubacteriales</taxon>
        <taxon>Desulfitobacteriaceae</taxon>
        <taxon>Desulfosporosinus</taxon>
    </lineage>
</organism>
<comment type="caution">
    <text evidence="2">The sequence shown here is derived from an EMBL/GenBank/DDBJ whole genome shotgun (WGS) entry which is preliminary data.</text>
</comment>
<feature type="transmembrane region" description="Helical" evidence="1">
    <location>
        <begin position="20"/>
        <end position="45"/>
    </location>
</feature>
<dbReference type="Proteomes" id="UP000036356">
    <property type="component" value="Unassembled WGS sequence"/>
</dbReference>
<name>A0A0J1FLD1_9FIRM</name>
<evidence type="ECO:0000313" key="2">
    <source>
        <dbReference type="EMBL" id="KLU63743.1"/>
    </source>
</evidence>
<dbReference type="AlphaFoldDB" id="A0A0J1FLD1"/>
<dbReference type="RefSeq" id="WP_047812102.1">
    <property type="nucleotide sequence ID" value="NZ_LDZY01000028.1"/>
</dbReference>
<dbReference type="STRING" id="476652.DEAC_c43460"/>
<keyword evidence="1" id="KW-0812">Transmembrane</keyword>
<sequence length="80" mass="9219">MNSIQFGGPSPTSFDFGLMGGMFSMLLVWIVLLFVLSGVLMWLWNITIIRIFNIREITYWEAFRLLIIAAILFGKIGFNR</sequence>
<feature type="transmembrane region" description="Helical" evidence="1">
    <location>
        <begin position="57"/>
        <end position="78"/>
    </location>
</feature>
<evidence type="ECO:0000313" key="3">
    <source>
        <dbReference type="Proteomes" id="UP000036356"/>
    </source>
</evidence>
<gene>
    <name evidence="2" type="ORF">DEAC_c43460</name>
</gene>
<reference evidence="2 3" key="1">
    <citation type="submission" date="2015-06" db="EMBL/GenBank/DDBJ databases">
        <title>Draft genome of the moderately acidophilic sulfate reducer Candidatus Desulfosporosinus acididurans strain M1.</title>
        <authorList>
            <person name="Poehlein A."/>
            <person name="Petzsch P."/>
            <person name="Johnson B.D."/>
            <person name="Schloemann M."/>
            <person name="Daniel R."/>
            <person name="Muehling M."/>
        </authorList>
    </citation>
    <scope>NUCLEOTIDE SEQUENCE [LARGE SCALE GENOMIC DNA]</scope>
    <source>
        <strain evidence="2 3">M1</strain>
    </source>
</reference>
<accession>A0A0J1FLD1</accession>
<protein>
    <submittedName>
        <fullName evidence="2">Uncharacterized protein</fullName>
    </submittedName>
</protein>